<dbReference type="InterPro" id="IPR000674">
    <property type="entry name" value="Ald_Oxase/Xan_DH_a/b"/>
</dbReference>
<evidence type="ECO:0000256" key="3">
    <source>
        <dbReference type="SAM" id="MobiDB-lite"/>
    </source>
</evidence>
<dbReference type="InterPro" id="IPR016208">
    <property type="entry name" value="Ald_Oxase/xanthine_DH-like"/>
</dbReference>
<keyword evidence="6" id="KW-1185">Reference proteome</keyword>
<evidence type="ECO:0000313" key="5">
    <source>
        <dbReference type="EMBL" id="QQP87818.1"/>
    </source>
</evidence>
<dbReference type="InterPro" id="IPR036856">
    <property type="entry name" value="Ald_Oxase/Xan_DH_a/b_sf"/>
</dbReference>
<proteinExistence type="predicted"/>
<feature type="compositionally biased region" description="Basic and acidic residues" evidence="3">
    <location>
        <begin position="11"/>
        <end position="21"/>
    </location>
</feature>
<sequence>MSPTYSQAAPEPKRNMGEPAPRLDARLKVTGEARYAADFPINNLAHGVLVTSAIARGRVASLDLEEARAVPGVIEILTHENTGDAVKPLPFGSGAATSIQPLADPRIWHDGQIIALVLADSFEAAREAAYKVGAGYAAEQPSAGFDAAGAETVPALGHAKSHSEDPAVGDADAALRGAATVIEVGYATPTQHHNPIELFSTTCVWNGEHLTVYEPSQSVYGFRGMVAKQLGMDQANVRVVSPYVGGAFGSKGPMTPRTGLIAFAARRIGRPVRCVVSRAQGYTTTTYRAETRHRIRMGAGPDGRISGFTHDGWEVTSRPDAYVVGGTDSTARLYGYGAVATKVHMVKADRNTPGYMRSPPEVPYIYALESAMDELAVALKMDPVELRRVNDTMKEPIKGYPYTSRGLMECFDRAAAAFGWSGRDPAVGSMREGDWLIGMGCAAALYPTNLGAATARVRLSADGTVRVQTAAHEIGNGAYTVIGQMAAERLGVDLAAVTVELGDTDLPPAPVAGGSNTTASVCSTVLKACDAIREKLFRAVGKPDEGSVRDVLEGMPSGAIEEYAEWIPPGAPQDAIRKLYQGASTLRGGSEGEKMMYAFGAEFVEVRIHARTREIRVPRITGAFTAGRIMNTRTAHSQLMGGMIWGISSALHEKTDIDRRHARYINKDIAEYLVPVNADIAKVEVIMIPEEDREVNPAGIKGLGELGNVGTASAIANAVYHATGKRIRDLPIRIEDLLEA</sequence>
<evidence type="ECO:0000313" key="6">
    <source>
        <dbReference type="Proteomes" id="UP000595197"/>
    </source>
</evidence>
<dbReference type="PANTHER" id="PTHR11908:SF132">
    <property type="entry name" value="ALDEHYDE OXIDASE 1-RELATED"/>
    <property type="match status" value="1"/>
</dbReference>
<evidence type="ECO:0000256" key="2">
    <source>
        <dbReference type="ARBA" id="ARBA00023002"/>
    </source>
</evidence>
<dbReference type="SMART" id="SM01008">
    <property type="entry name" value="Ald_Xan_dh_C"/>
    <property type="match status" value="1"/>
</dbReference>
<protein>
    <submittedName>
        <fullName evidence="5">Xanthine dehydrogenase family protein molybdopterin-binding subunit</fullName>
    </submittedName>
</protein>
<gene>
    <name evidence="5" type="ORF">IGS68_17230</name>
</gene>
<keyword evidence="1" id="KW-0500">Molybdenum</keyword>
<reference evidence="5" key="1">
    <citation type="submission" date="2021-02" db="EMBL/GenBank/DDBJ databases">
        <title>Skermanella TT6 skin isolate.</title>
        <authorList>
            <person name="Lee K."/>
            <person name="Ganzorig M."/>
        </authorList>
    </citation>
    <scope>NUCLEOTIDE SEQUENCE</scope>
    <source>
        <strain evidence="5">TT6</strain>
    </source>
</reference>
<dbReference type="EMBL" id="CP067420">
    <property type="protein sequence ID" value="QQP87818.1"/>
    <property type="molecule type" value="Genomic_DNA"/>
</dbReference>
<feature type="domain" description="Aldehyde oxidase/xanthine dehydrogenase a/b hammerhead" evidence="4">
    <location>
        <begin position="30"/>
        <end position="140"/>
    </location>
</feature>
<accession>A0ABX7B0L8</accession>
<dbReference type="SUPFAM" id="SSF56003">
    <property type="entry name" value="Molybdenum cofactor-binding domain"/>
    <property type="match status" value="1"/>
</dbReference>
<dbReference type="InterPro" id="IPR037165">
    <property type="entry name" value="AldOxase/xan_DH_Mopterin-bd_sf"/>
</dbReference>
<dbReference type="Gene3D" id="3.90.1170.50">
    <property type="entry name" value="Aldehyde oxidase/xanthine dehydrogenase, a/b hammerhead"/>
    <property type="match status" value="1"/>
</dbReference>
<feature type="region of interest" description="Disordered" evidence="3">
    <location>
        <begin position="1"/>
        <end position="21"/>
    </location>
</feature>
<dbReference type="InterPro" id="IPR046867">
    <property type="entry name" value="AldOxase/xan_DH_MoCoBD2"/>
</dbReference>
<name>A0ABX7B0L8_9PROT</name>
<evidence type="ECO:0000259" key="4">
    <source>
        <dbReference type="SMART" id="SM01008"/>
    </source>
</evidence>
<evidence type="ECO:0000256" key="1">
    <source>
        <dbReference type="ARBA" id="ARBA00022505"/>
    </source>
</evidence>
<dbReference type="Pfam" id="PF20256">
    <property type="entry name" value="MoCoBD_2"/>
    <property type="match status" value="1"/>
</dbReference>
<organism evidence="5 6">
    <name type="scientific">Skermanella cutis</name>
    <dbReference type="NCBI Taxonomy" id="2775420"/>
    <lineage>
        <taxon>Bacteria</taxon>
        <taxon>Pseudomonadati</taxon>
        <taxon>Pseudomonadota</taxon>
        <taxon>Alphaproteobacteria</taxon>
        <taxon>Rhodospirillales</taxon>
        <taxon>Azospirillaceae</taxon>
        <taxon>Skermanella</taxon>
    </lineage>
</organism>
<dbReference type="RefSeq" id="WP_201071766.1">
    <property type="nucleotide sequence ID" value="NZ_CP067420.1"/>
</dbReference>
<dbReference type="Proteomes" id="UP000595197">
    <property type="component" value="Chromosome"/>
</dbReference>
<dbReference type="Gene3D" id="3.30.365.10">
    <property type="entry name" value="Aldehyde oxidase/xanthine dehydrogenase, molybdopterin binding domain"/>
    <property type="match status" value="4"/>
</dbReference>
<dbReference type="PANTHER" id="PTHR11908">
    <property type="entry name" value="XANTHINE DEHYDROGENASE"/>
    <property type="match status" value="1"/>
</dbReference>
<dbReference type="Pfam" id="PF01315">
    <property type="entry name" value="Ald_Xan_dh_C"/>
    <property type="match status" value="1"/>
</dbReference>
<dbReference type="Pfam" id="PF02738">
    <property type="entry name" value="MoCoBD_1"/>
    <property type="match status" value="1"/>
</dbReference>
<dbReference type="SUPFAM" id="SSF54665">
    <property type="entry name" value="CO dehydrogenase molybdoprotein N-domain-like"/>
    <property type="match status" value="1"/>
</dbReference>
<dbReference type="InterPro" id="IPR008274">
    <property type="entry name" value="AldOxase/xan_DH_MoCoBD1"/>
</dbReference>
<keyword evidence="2" id="KW-0560">Oxidoreductase</keyword>